<evidence type="ECO:0008006" key="5">
    <source>
        <dbReference type="Google" id="ProtNLM"/>
    </source>
</evidence>
<dbReference type="PROSITE" id="PS51257">
    <property type="entry name" value="PROKAR_LIPOPROTEIN"/>
    <property type="match status" value="1"/>
</dbReference>
<evidence type="ECO:0000313" key="3">
    <source>
        <dbReference type="EMBL" id="QPD00112.1"/>
    </source>
</evidence>
<organism evidence="3 4">
    <name type="scientific">Qipengyuania soli</name>
    <dbReference type="NCBI Taxonomy" id="2782568"/>
    <lineage>
        <taxon>Bacteria</taxon>
        <taxon>Pseudomonadati</taxon>
        <taxon>Pseudomonadota</taxon>
        <taxon>Alphaproteobacteria</taxon>
        <taxon>Sphingomonadales</taxon>
        <taxon>Erythrobacteraceae</taxon>
        <taxon>Qipengyuania</taxon>
    </lineage>
</organism>
<dbReference type="Proteomes" id="UP000594459">
    <property type="component" value="Chromosome"/>
</dbReference>
<feature type="compositionally biased region" description="Low complexity" evidence="1">
    <location>
        <begin position="26"/>
        <end position="42"/>
    </location>
</feature>
<feature type="signal peptide" evidence="2">
    <location>
        <begin position="1"/>
        <end position="24"/>
    </location>
</feature>
<dbReference type="EMBL" id="CP064654">
    <property type="protein sequence ID" value="QPD00112.1"/>
    <property type="molecule type" value="Genomic_DNA"/>
</dbReference>
<name>A0A7S8IWK4_9SPHN</name>
<reference evidence="3 4" key="1">
    <citation type="submission" date="2020-11" db="EMBL/GenBank/DDBJ databases">
        <title>The genome sequence of Erythrobacter sp. 6D36.</title>
        <authorList>
            <person name="Liu Y."/>
        </authorList>
    </citation>
    <scope>NUCLEOTIDE SEQUENCE [LARGE SCALE GENOMIC DNA]</scope>
    <source>
        <strain evidence="3 4">6D36</strain>
    </source>
</reference>
<evidence type="ECO:0000256" key="1">
    <source>
        <dbReference type="SAM" id="MobiDB-lite"/>
    </source>
</evidence>
<feature type="region of interest" description="Disordered" evidence="1">
    <location>
        <begin position="17"/>
        <end position="46"/>
    </location>
</feature>
<dbReference type="AlphaFoldDB" id="A0A7S8IWK4"/>
<evidence type="ECO:0000256" key="2">
    <source>
        <dbReference type="SAM" id="SignalP"/>
    </source>
</evidence>
<keyword evidence="4" id="KW-1185">Reference proteome</keyword>
<feature type="chain" id="PRO_5032400789" description="Lipoprotein" evidence="2">
    <location>
        <begin position="25"/>
        <end position="138"/>
    </location>
</feature>
<sequence>MRKLFACAAIAALAACSQPAPEPAAEETTAAAPEPATDAGAPVPGDYTVTYEDGTATPFTVNADGTWSGTNPAGEASKGTYTFADGKTCFTSDPPNENDTCWTASPAAADGTFSSVSDKGVTVSVKPAAAQAGETAAE</sequence>
<dbReference type="KEGG" id="qso:IRL76_06150"/>
<keyword evidence="2" id="KW-0732">Signal</keyword>
<dbReference type="RefSeq" id="WP_200983906.1">
    <property type="nucleotide sequence ID" value="NZ_CP064654.1"/>
</dbReference>
<evidence type="ECO:0000313" key="4">
    <source>
        <dbReference type="Proteomes" id="UP000594459"/>
    </source>
</evidence>
<proteinExistence type="predicted"/>
<gene>
    <name evidence="3" type="ORF">IRL76_06150</name>
</gene>
<protein>
    <recommendedName>
        <fullName evidence="5">Lipoprotein</fullName>
    </recommendedName>
</protein>
<accession>A0A7S8IWK4</accession>